<reference evidence="3" key="1">
    <citation type="submission" date="2015-09" db="EMBL/GenBank/DDBJ databases">
        <authorList>
            <consortium name="Pathogen Informatics"/>
        </authorList>
    </citation>
    <scope>NUCLEOTIDE SEQUENCE [LARGE SCALE GENOMIC DNA]</scope>
    <source>
        <strain evidence="3">Lake Konstanz</strain>
    </source>
</reference>
<dbReference type="VEuPathDB" id="TriTrypDB:BSAL_01470"/>
<feature type="transmembrane region" description="Helical" evidence="1">
    <location>
        <begin position="102"/>
        <end position="118"/>
    </location>
</feature>
<evidence type="ECO:0000313" key="3">
    <source>
        <dbReference type="Proteomes" id="UP000051952"/>
    </source>
</evidence>
<sequence>MNLESLTDAVMRVTRRHSIMPSTSSATALKTALIIGSCAIHGPPPGARVATSAWHDQLNHHVARFWDRERTAVSTTPLWELDVESAHCCTPLNCKRLMRRGTPHRMVVLILLFYFFACHRR</sequence>
<evidence type="ECO:0000256" key="1">
    <source>
        <dbReference type="SAM" id="Phobius"/>
    </source>
</evidence>
<organism evidence="2 3">
    <name type="scientific">Bodo saltans</name>
    <name type="common">Flagellated protozoan</name>
    <dbReference type="NCBI Taxonomy" id="75058"/>
    <lineage>
        <taxon>Eukaryota</taxon>
        <taxon>Discoba</taxon>
        <taxon>Euglenozoa</taxon>
        <taxon>Kinetoplastea</taxon>
        <taxon>Metakinetoplastina</taxon>
        <taxon>Eubodonida</taxon>
        <taxon>Bodonidae</taxon>
        <taxon>Bodo</taxon>
    </lineage>
</organism>
<keyword evidence="3" id="KW-1185">Reference proteome</keyword>
<keyword evidence="1" id="KW-0812">Transmembrane</keyword>
<accession>A0A0S4JFZ9</accession>
<keyword evidence="1" id="KW-0472">Membrane</keyword>
<name>A0A0S4JFZ9_BODSA</name>
<dbReference type="EMBL" id="CYKH01001597">
    <property type="protein sequence ID" value="CUG87912.1"/>
    <property type="molecule type" value="Genomic_DNA"/>
</dbReference>
<dbReference type="Proteomes" id="UP000051952">
    <property type="component" value="Unassembled WGS sequence"/>
</dbReference>
<dbReference type="AlphaFoldDB" id="A0A0S4JFZ9"/>
<proteinExistence type="predicted"/>
<protein>
    <submittedName>
        <fullName evidence="2">Cysteine peptidase, putative</fullName>
    </submittedName>
</protein>
<gene>
    <name evidence="2" type="ORF">BSAL_01470</name>
</gene>
<keyword evidence="1" id="KW-1133">Transmembrane helix</keyword>
<evidence type="ECO:0000313" key="2">
    <source>
        <dbReference type="EMBL" id="CUG87912.1"/>
    </source>
</evidence>